<reference evidence="4" key="2">
    <citation type="journal article" date="2022" name="Microbiol. Resour. Announc.">
        <title>Metagenome Sequencing to Explore Phylogenomics of Terrestrial Cyanobacteria.</title>
        <authorList>
            <person name="Ward R.D."/>
            <person name="Stajich J.E."/>
            <person name="Johansen J.R."/>
            <person name="Huntemann M."/>
            <person name="Clum A."/>
            <person name="Foster B."/>
            <person name="Foster B."/>
            <person name="Roux S."/>
            <person name="Palaniappan K."/>
            <person name="Varghese N."/>
            <person name="Mukherjee S."/>
            <person name="Reddy T.B.K."/>
            <person name="Daum C."/>
            <person name="Copeland A."/>
            <person name="Chen I.A."/>
            <person name="Ivanova N.N."/>
            <person name="Kyrpides N.C."/>
            <person name="Shapiro N."/>
            <person name="Eloe-Fadrosh E.A."/>
            <person name="Pietrasiak N."/>
        </authorList>
    </citation>
    <scope>NUCLEOTIDE SEQUENCE</scope>
    <source>
        <strain evidence="4">JT2-VF2</strain>
    </source>
</reference>
<feature type="compositionally biased region" description="Polar residues" evidence="1">
    <location>
        <begin position="213"/>
        <end position="223"/>
    </location>
</feature>
<keyword evidence="2" id="KW-0812">Transmembrane</keyword>
<keyword evidence="2" id="KW-1133">Transmembrane helix</keyword>
<dbReference type="SUPFAM" id="SSF47090">
    <property type="entry name" value="PGBD-like"/>
    <property type="match status" value="2"/>
</dbReference>
<comment type="caution">
    <text evidence="4">The sequence shown here is derived from an EMBL/GenBank/DDBJ whole genome shotgun (WGS) entry which is preliminary data.</text>
</comment>
<feature type="compositionally biased region" description="Low complexity" evidence="1">
    <location>
        <begin position="186"/>
        <end position="211"/>
    </location>
</feature>
<dbReference type="InterPro" id="IPR036366">
    <property type="entry name" value="PGBDSf"/>
</dbReference>
<dbReference type="Proteomes" id="UP000715781">
    <property type="component" value="Unassembled WGS sequence"/>
</dbReference>
<feature type="transmembrane region" description="Helical" evidence="2">
    <location>
        <begin position="27"/>
        <end position="50"/>
    </location>
</feature>
<dbReference type="EMBL" id="JAHHHN010000003">
    <property type="protein sequence ID" value="MBW4560813.1"/>
    <property type="molecule type" value="Genomic_DNA"/>
</dbReference>
<feature type="domain" description="Peptidoglycan binding-like" evidence="3">
    <location>
        <begin position="238"/>
        <end position="294"/>
    </location>
</feature>
<keyword evidence="2" id="KW-0472">Membrane</keyword>
<feature type="region of interest" description="Disordered" evidence="1">
    <location>
        <begin position="165"/>
        <end position="223"/>
    </location>
</feature>
<dbReference type="Gene3D" id="1.10.101.10">
    <property type="entry name" value="PGBD-like superfamily/PGBD"/>
    <property type="match status" value="2"/>
</dbReference>
<proteinExistence type="predicted"/>
<evidence type="ECO:0000256" key="1">
    <source>
        <dbReference type="SAM" id="MobiDB-lite"/>
    </source>
</evidence>
<evidence type="ECO:0000313" key="4">
    <source>
        <dbReference type="EMBL" id="MBW4560813.1"/>
    </source>
</evidence>
<dbReference type="InterPro" id="IPR002477">
    <property type="entry name" value="Peptidoglycan-bd-like"/>
</dbReference>
<accession>A0A951PWP6</accession>
<evidence type="ECO:0000259" key="3">
    <source>
        <dbReference type="Pfam" id="PF01471"/>
    </source>
</evidence>
<dbReference type="InterPro" id="IPR036365">
    <property type="entry name" value="PGBD-like_sf"/>
</dbReference>
<evidence type="ECO:0000313" key="5">
    <source>
        <dbReference type="Proteomes" id="UP000715781"/>
    </source>
</evidence>
<dbReference type="AlphaFoldDB" id="A0A951PWP6"/>
<reference evidence="4" key="1">
    <citation type="submission" date="2021-05" db="EMBL/GenBank/DDBJ databases">
        <authorList>
            <person name="Pietrasiak N."/>
            <person name="Ward R."/>
            <person name="Stajich J.E."/>
            <person name="Kurbessoian T."/>
        </authorList>
    </citation>
    <scope>NUCLEOTIDE SEQUENCE</scope>
    <source>
        <strain evidence="4">JT2-VF2</strain>
    </source>
</reference>
<name>A0A951PWP6_9NOST</name>
<organism evidence="4 5">
    <name type="scientific">Mojavia pulchra JT2-VF2</name>
    <dbReference type="NCBI Taxonomy" id="287848"/>
    <lineage>
        <taxon>Bacteria</taxon>
        <taxon>Bacillati</taxon>
        <taxon>Cyanobacteriota</taxon>
        <taxon>Cyanophyceae</taxon>
        <taxon>Nostocales</taxon>
        <taxon>Nostocaceae</taxon>
    </lineage>
</organism>
<protein>
    <submittedName>
        <fullName evidence="4">Peptidoglycan-binding protein</fullName>
    </submittedName>
</protein>
<feature type="domain" description="Peptidoglycan binding-like" evidence="3">
    <location>
        <begin position="73"/>
        <end position="129"/>
    </location>
</feature>
<evidence type="ECO:0000256" key="2">
    <source>
        <dbReference type="SAM" id="Phobius"/>
    </source>
</evidence>
<gene>
    <name evidence="4" type="ORF">KME32_06570</name>
</gene>
<sequence>MKGSLSVSILRYSNLLKLLRFLNTNKFYWVILLYSVPLFITSSALVTIAAPQNISQAIPGANINRPTLNIGSQGERVSELQAALKLLGFYTGAVDGIYNDTTASAVFRFKQAAGLNPDGIVDNLTWQRLFPSQPIVASTVPAPNPAPNPAAVIVPSQATNIRRVNPISEPKPAQPRQATSAREQKTTPTRTKPNRTTPTRTAPTRTKPVRTNPFANSPQKPNLQYTSEGFPILRLGNSGSEVAKLQELLKKQGFLESGIDGDFGPTTETALKAAQRRYDLEADGVAGAATWEILLERSQRQR</sequence>
<dbReference type="Pfam" id="PF01471">
    <property type="entry name" value="PG_binding_1"/>
    <property type="match status" value="2"/>
</dbReference>